<dbReference type="AlphaFoldDB" id="A0A9I9D6U0"/>
<dbReference type="Gramene" id="MELO3C013936.2.1">
    <property type="protein sequence ID" value="MELO3C013936.2.1"/>
    <property type="gene ID" value="MELO3C013936.2"/>
</dbReference>
<feature type="region of interest" description="Disordered" evidence="1">
    <location>
        <begin position="1"/>
        <end position="37"/>
    </location>
</feature>
<evidence type="ECO:0000256" key="1">
    <source>
        <dbReference type="SAM" id="MobiDB-lite"/>
    </source>
</evidence>
<accession>A0A9I9D6U0</accession>
<evidence type="ECO:0000313" key="2">
    <source>
        <dbReference type="EnsemblPlants" id="MELO3C013936.2.1"/>
    </source>
</evidence>
<organism evidence="2">
    <name type="scientific">Cucumis melo</name>
    <name type="common">Muskmelon</name>
    <dbReference type="NCBI Taxonomy" id="3656"/>
    <lineage>
        <taxon>Eukaryota</taxon>
        <taxon>Viridiplantae</taxon>
        <taxon>Streptophyta</taxon>
        <taxon>Embryophyta</taxon>
        <taxon>Tracheophyta</taxon>
        <taxon>Spermatophyta</taxon>
        <taxon>Magnoliopsida</taxon>
        <taxon>eudicotyledons</taxon>
        <taxon>Gunneridae</taxon>
        <taxon>Pentapetalae</taxon>
        <taxon>rosids</taxon>
        <taxon>fabids</taxon>
        <taxon>Cucurbitales</taxon>
        <taxon>Cucurbitaceae</taxon>
        <taxon>Benincaseae</taxon>
        <taxon>Cucumis</taxon>
    </lineage>
</organism>
<proteinExistence type="predicted"/>
<protein>
    <submittedName>
        <fullName evidence="2">Uncharacterized protein</fullName>
    </submittedName>
</protein>
<reference evidence="2" key="1">
    <citation type="submission" date="2023-03" db="UniProtKB">
        <authorList>
            <consortium name="EnsemblPlants"/>
        </authorList>
    </citation>
    <scope>IDENTIFICATION</scope>
</reference>
<name>A0A9I9D6U0_CUCME</name>
<feature type="compositionally biased region" description="Low complexity" evidence="1">
    <location>
        <begin position="18"/>
        <end position="37"/>
    </location>
</feature>
<dbReference type="EnsemblPlants" id="MELO3C013936.2.1">
    <property type="protein sequence ID" value="MELO3C013936.2.1"/>
    <property type="gene ID" value="MELO3C013936.2"/>
</dbReference>
<sequence>MASFPITSPIAINHSENRTSSLTSSPRSSVPRPELSRINTPNLILTITSLSEQQRQSSTILNSYHSSTSSDLLAAPTTEARGCTAVAPPLVRIRSWNSSS</sequence>